<evidence type="ECO:0000259" key="9">
    <source>
        <dbReference type="SMART" id="SM00849"/>
    </source>
</evidence>
<name>A0A845B0X2_9SPHN</name>
<dbReference type="SMART" id="SM00849">
    <property type="entry name" value="Lactamase_B"/>
    <property type="match status" value="1"/>
</dbReference>
<dbReference type="Gene3D" id="3.60.15.10">
    <property type="entry name" value="Ribonuclease Z/Hydroxyacylglutathione hydrolase-like"/>
    <property type="match status" value="1"/>
</dbReference>
<evidence type="ECO:0000313" key="10">
    <source>
        <dbReference type="EMBL" id="MXP32638.1"/>
    </source>
</evidence>
<protein>
    <recommendedName>
        <fullName evidence="5">beta-lactamase</fullName>
        <ecNumber evidence="5">3.5.2.6</ecNumber>
    </recommendedName>
</protein>
<proteinExistence type="inferred from homology"/>
<comment type="similarity">
    <text evidence="3">Belongs to the metallo-beta-lactamase superfamily. Class-B beta-lactamase family.</text>
</comment>
<comment type="subunit">
    <text evidence="4">Monomer.</text>
</comment>
<organism evidence="10 11">
    <name type="scientific">Parerythrobacter jejuensis</name>
    <dbReference type="NCBI Taxonomy" id="795812"/>
    <lineage>
        <taxon>Bacteria</taxon>
        <taxon>Pseudomonadati</taxon>
        <taxon>Pseudomonadota</taxon>
        <taxon>Alphaproteobacteria</taxon>
        <taxon>Sphingomonadales</taxon>
        <taxon>Erythrobacteraceae</taxon>
        <taxon>Parerythrobacter</taxon>
    </lineage>
</organism>
<dbReference type="EC" id="3.5.2.6" evidence="5"/>
<reference evidence="10 11" key="1">
    <citation type="submission" date="2019-12" db="EMBL/GenBank/DDBJ databases">
        <title>Genomic-based taxomic classification of the family Erythrobacteraceae.</title>
        <authorList>
            <person name="Xu L."/>
        </authorList>
    </citation>
    <scope>NUCLEOTIDE SEQUENCE [LARGE SCALE GENOMIC DNA]</scope>
    <source>
        <strain evidence="10 11">JCM 16677</strain>
    </source>
</reference>
<gene>
    <name evidence="10" type="primary">bla</name>
    <name evidence="10" type="ORF">GRI94_12480</name>
</gene>
<dbReference type="Proteomes" id="UP000446786">
    <property type="component" value="Unassembled WGS sequence"/>
</dbReference>
<keyword evidence="11" id="KW-1185">Reference proteome</keyword>
<evidence type="ECO:0000256" key="8">
    <source>
        <dbReference type="ARBA" id="ARBA00023251"/>
    </source>
</evidence>
<dbReference type="InterPro" id="IPR001279">
    <property type="entry name" value="Metallo-B-lactamas"/>
</dbReference>
<dbReference type="NCBIfam" id="NF033088">
    <property type="entry name" value="bla_subclass_B1"/>
    <property type="match status" value="1"/>
</dbReference>
<dbReference type="RefSeq" id="WP_160779961.1">
    <property type="nucleotide sequence ID" value="NZ_BAAAZF010000001.1"/>
</dbReference>
<dbReference type="EMBL" id="WTYE01000001">
    <property type="protein sequence ID" value="MXP32638.1"/>
    <property type="molecule type" value="Genomic_DNA"/>
</dbReference>
<comment type="subcellular location">
    <subcellularLocation>
        <location evidence="2">Periplasm</location>
    </subcellularLocation>
</comment>
<evidence type="ECO:0000256" key="4">
    <source>
        <dbReference type="ARBA" id="ARBA00011245"/>
    </source>
</evidence>
<dbReference type="InterPro" id="IPR036866">
    <property type="entry name" value="RibonucZ/Hydroxyglut_hydro"/>
</dbReference>
<dbReference type="OrthoDB" id="420651at2"/>
<dbReference type="AlphaFoldDB" id="A0A845B0X2"/>
<dbReference type="InterPro" id="IPR058199">
    <property type="entry name" value="BlaB//VIM/IMP-1"/>
</dbReference>
<evidence type="ECO:0000256" key="6">
    <source>
        <dbReference type="ARBA" id="ARBA00022729"/>
    </source>
</evidence>
<dbReference type="PROSITE" id="PS51257">
    <property type="entry name" value="PROKAR_LIPOPROTEIN"/>
    <property type="match status" value="1"/>
</dbReference>
<dbReference type="Pfam" id="PF00753">
    <property type="entry name" value="Lactamase_B"/>
    <property type="match status" value="1"/>
</dbReference>
<keyword evidence="6" id="KW-0732">Signal</keyword>
<comment type="catalytic activity">
    <reaction evidence="1">
        <text>a beta-lactam + H2O = a substituted beta-amino acid</text>
        <dbReference type="Rhea" id="RHEA:20401"/>
        <dbReference type="ChEBI" id="CHEBI:15377"/>
        <dbReference type="ChEBI" id="CHEBI:35627"/>
        <dbReference type="ChEBI" id="CHEBI:140347"/>
        <dbReference type="EC" id="3.5.2.6"/>
    </reaction>
</comment>
<accession>A0A845B0X2</accession>
<keyword evidence="7" id="KW-0574">Periplasm</keyword>
<evidence type="ECO:0000313" key="11">
    <source>
        <dbReference type="Proteomes" id="UP000446786"/>
    </source>
</evidence>
<evidence type="ECO:0000256" key="5">
    <source>
        <dbReference type="ARBA" id="ARBA00012865"/>
    </source>
</evidence>
<feature type="domain" description="Metallo-beta-lactamase" evidence="9">
    <location>
        <begin position="66"/>
        <end position="242"/>
    </location>
</feature>
<comment type="caution">
    <text evidence="10">The sequence shown here is derived from an EMBL/GenBank/DDBJ whole genome shotgun (WGS) entry which is preliminary data.</text>
</comment>
<evidence type="ECO:0000256" key="1">
    <source>
        <dbReference type="ARBA" id="ARBA00001526"/>
    </source>
</evidence>
<keyword evidence="8" id="KW-0046">Antibiotic resistance</keyword>
<evidence type="ECO:0000256" key="2">
    <source>
        <dbReference type="ARBA" id="ARBA00004418"/>
    </source>
</evidence>
<dbReference type="SUPFAM" id="SSF56281">
    <property type="entry name" value="Metallo-hydrolase/oxidoreductase"/>
    <property type="match status" value="1"/>
</dbReference>
<sequence length="261" mass="27496">MIRKLAVLATALILTACIPGEIRAPIAVQEAERDVVRFGDISFTKLADGVWQHTSYLDLPGIGPVPSNGLLVVDGDRTLLVDTAWTDAQTDLILRWAETVLTKPVSTALVTHAHKDKMGGIAALHQANIATWAHPVTNVDGPANGFEPARNTFRFNGDGWATGAGAASFSPLKIYYPGGAHTADNITVGIPAKSIAFGGCMIKASSSRTLGNLADAVPEAYAQSVRNFDAAFPDAAIIAMSHSPAESRKAIARTIDLADDL</sequence>
<evidence type="ECO:0000256" key="3">
    <source>
        <dbReference type="ARBA" id="ARBA00005250"/>
    </source>
</evidence>
<evidence type="ECO:0000256" key="7">
    <source>
        <dbReference type="ARBA" id="ARBA00022764"/>
    </source>
</evidence>